<name>U2MD28_9FIRM</name>
<reference evidence="1 2" key="1">
    <citation type="submission" date="2013-07" db="EMBL/GenBank/DDBJ databases">
        <authorList>
            <person name="Weinstock G."/>
            <person name="Sodergren E."/>
            <person name="Wylie T."/>
            <person name="Fulton L."/>
            <person name="Fulton R."/>
            <person name="Fronick C."/>
            <person name="O'Laughlin M."/>
            <person name="Godfrey J."/>
            <person name="Miner T."/>
            <person name="Herter B."/>
            <person name="Appelbaum E."/>
            <person name="Cordes M."/>
            <person name="Lek S."/>
            <person name="Wollam A."/>
            <person name="Pepin K.H."/>
            <person name="Palsikar V.B."/>
            <person name="Mitreva M."/>
            <person name="Wilson R.K."/>
        </authorList>
    </citation>
    <scope>NUCLEOTIDE SEQUENCE [LARGE SCALE GENOMIC DNA]</scope>
    <source>
        <strain evidence="1 2">ATCC 27760</strain>
    </source>
</reference>
<evidence type="ECO:0000313" key="2">
    <source>
        <dbReference type="Proteomes" id="UP000016662"/>
    </source>
</evidence>
<organism evidence="1 2">
    <name type="scientific">Ruminococcus callidus ATCC 27760</name>
    <dbReference type="NCBI Taxonomy" id="411473"/>
    <lineage>
        <taxon>Bacteria</taxon>
        <taxon>Bacillati</taxon>
        <taxon>Bacillota</taxon>
        <taxon>Clostridia</taxon>
        <taxon>Eubacteriales</taxon>
        <taxon>Oscillospiraceae</taxon>
        <taxon>Ruminococcus</taxon>
    </lineage>
</organism>
<accession>U2MD28</accession>
<dbReference type="eggNOG" id="ENOG5033T28">
    <property type="taxonomic scope" value="Bacteria"/>
</dbReference>
<dbReference type="STRING" id="411473.RUMCAL_00285"/>
<comment type="caution">
    <text evidence="1">The sequence shown here is derived from an EMBL/GenBank/DDBJ whole genome shotgun (WGS) entry which is preliminary data.</text>
</comment>
<dbReference type="HOGENOM" id="CLU_1179519_0_0_9"/>
<sequence length="235" mass="27521">MLVPAVLYNDEIKRKMLEYKYTNDMMYYSGWLGDSIPNIDDDSEDNCTVQYAIVDGDNLIGYFTYMMDWYTSCASCFGLFSFDRGNKIIGLDVRREMKKIIKEYNVHRISWRMVSGNPVERHYDKFCDKYGGKKFVLTDAIRDRAGNYHDDIIYEIIFQKSSIFFKSKINLCKCPYCGHGPSIKYDFVDSGVACELSCIHFYVQSVGEIHSDAYNKAYREWNELISDFNLRNRGK</sequence>
<dbReference type="AlphaFoldDB" id="U2MD28"/>
<protein>
    <recommendedName>
        <fullName evidence="3">N-acetyltransferase domain-containing protein</fullName>
    </recommendedName>
</protein>
<evidence type="ECO:0008006" key="3">
    <source>
        <dbReference type="Google" id="ProtNLM"/>
    </source>
</evidence>
<dbReference type="Proteomes" id="UP000016662">
    <property type="component" value="Unassembled WGS sequence"/>
</dbReference>
<evidence type="ECO:0000313" key="1">
    <source>
        <dbReference type="EMBL" id="ERJ97213.1"/>
    </source>
</evidence>
<dbReference type="EMBL" id="AWVF01000031">
    <property type="protein sequence ID" value="ERJ97213.1"/>
    <property type="molecule type" value="Genomic_DNA"/>
</dbReference>
<proteinExistence type="predicted"/>
<dbReference type="RefSeq" id="WP_021681890.1">
    <property type="nucleotide sequence ID" value="NZ_KI260389.1"/>
</dbReference>
<keyword evidence="2" id="KW-1185">Reference proteome</keyword>
<gene>
    <name evidence="1" type="ORF">RUMCAL_00285</name>
</gene>